<feature type="compositionally biased region" description="Low complexity" evidence="1">
    <location>
        <begin position="292"/>
        <end position="301"/>
    </location>
</feature>
<name>A0A8S5Q6X9_9CAUD</name>
<protein>
    <submittedName>
        <fullName evidence="2">Uncharacterized protein</fullName>
    </submittedName>
</protein>
<feature type="region of interest" description="Disordered" evidence="1">
    <location>
        <begin position="1"/>
        <end position="88"/>
    </location>
</feature>
<feature type="region of interest" description="Disordered" evidence="1">
    <location>
        <begin position="288"/>
        <end position="315"/>
    </location>
</feature>
<feature type="compositionally biased region" description="Basic and acidic residues" evidence="1">
    <location>
        <begin position="52"/>
        <end position="61"/>
    </location>
</feature>
<accession>A0A8S5Q6X9</accession>
<proteinExistence type="predicted"/>
<feature type="compositionally biased region" description="Low complexity" evidence="1">
    <location>
        <begin position="67"/>
        <end position="88"/>
    </location>
</feature>
<feature type="compositionally biased region" description="Polar residues" evidence="1">
    <location>
        <begin position="7"/>
        <end position="18"/>
    </location>
</feature>
<organism evidence="2">
    <name type="scientific">Myoviridae sp. ctAca11</name>
    <dbReference type="NCBI Taxonomy" id="2825043"/>
    <lineage>
        <taxon>Viruses</taxon>
        <taxon>Duplodnaviria</taxon>
        <taxon>Heunggongvirae</taxon>
        <taxon>Uroviricota</taxon>
        <taxon>Caudoviricetes</taxon>
    </lineage>
</organism>
<evidence type="ECO:0000256" key="1">
    <source>
        <dbReference type="SAM" id="MobiDB-lite"/>
    </source>
</evidence>
<evidence type="ECO:0000313" key="2">
    <source>
        <dbReference type="EMBL" id="DAE14706.1"/>
    </source>
</evidence>
<dbReference type="EMBL" id="BK015590">
    <property type="protein sequence ID" value="DAE14706.1"/>
    <property type="molecule type" value="Genomic_DNA"/>
</dbReference>
<sequence>MPENETPVESTSAESTPVETHETPAEESPRMGLRIDERTGRKVVETIPSGVETKEPEKAEPVEEQAEQAQQPQVQEPQIQQPQIQQPQFYSPAELSLAIQMGQVDESKIPPEYQPQYLAMKQQNAPKPPPQKSEAELRNEFLDAVNKAAHDKAMKDVGITEDELSMGEFSDNDEIQTKVSRYKAALDVARYQIISGYSEQVRIEQMKAQQENEFKKGVADWINEQRAAEPNFDEIGFFMQEHYKTMPYEKAAAIAPAIQKAMQGKLDPQSAEVVKNYYEDCRKEFYAKKNGTSTTPSPRSPSVERKGTGQDVVKPIDYAEQLRTAPVRDKSKIVEAWLSSMKR</sequence>
<reference evidence="2" key="1">
    <citation type="journal article" date="2021" name="Proc. Natl. Acad. Sci. U.S.A.">
        <title>A Catalog of Tens of Thousands of Viruses from Human Metagenomes Reveals Hidden Associations with Chronic Diseases.</title>
        <authorList>
            <person name="Tisza M.J."/>
            <person name="Buck C.B."/>
        </authorList>
    </citation>
    <scope>NUCLEOTIDE SEQUENCE</scope>
    <source>
        <strain evidence="2">CtAca11</strain>
    </source>
</reference>
<feature type="compositionally biased region" description="Basic and acidic residues" evidence="1">
    <location>
        <begin position="19"/>
        <end position="44"/>
    </location>
</feature>